<dbReference type="Proteomes" id="UP001303046">
    <property type="component" value="Unassembled WGS sequence"/>
</dbReference>
<dbReference type="Pfam" id="PF03372">
    <property type="entry name" value="Exo_endo_phos"/>
    <property type="match status" value="2"/>
</dbReference>
<dbReference type="SUPFAM" id="SSF56219">
    <property type="entry name" value="DNase I-like"/>
    <property type="match status" value="2"/>
</dbReference>
<dbReference type="InterPro" id="IPR005135">
    <property type="entry name" value="Endo/exonuclease/phosphatase"/>
</dbReference>
<evidence type="ECO:0000259" key="1">
    <source>
        <dbReference type="PROSITE" id="PS50878"/>
    </source>
</evidence>
<dbReference type="Gene3D" id="3.30.70.270">
    <property type="match status" value="1"/>
</dbReference>
<proteinExistence type="predicted"/>
<dbReference type="CDD" id="cd01650">
    <property type="entry name" value="RT_nLTR_like"/>
    <property type="match status" value="1"/>
</dbReference>
<dbReference type="Pfam" id="PF00078">
    <property type="entry name" value="RVT_1"/>
    <property type="match status" value="1"/>
</dbReference>
<dbReference type="SUPFAM" id="SSF56672">
    <property type="entry name" value="DNA/RNA polymerases"/>
    <property type="match status" value="1"/>
</dbReference>
<dbReference type="InterPro" id="IPR000477">
    <property type="entry name" value="RT_dom"/>
</dbReference>
<dbReference type="Gene3D" id="3.60.10.10">
    <property type="entry name" value="Endonuclease/exonuclease/phosphatase"/>
    <property type="match status" value="3"/>
</dbReference>
<dbReference type="EMBL" id="JAVFWL010000006">
    <property type="protein sequence ID" value="KAK6760749.1"/>
    <property type="molecule type" value="Genomic_DNA"/>
</dbReference>
<organism evidence="2 3">
    <name type="scientific">Necator americanus</name>
    <name type="common">Human hookworm</name>
    <dbReference type="NCBI Taxonomy" id="51031"/>
    <lineage>
        <taxon>Eukaryota</taxon>
        <taxon>Metazoa</taxon>
        <taxon>Ecdysozoa</taxon>
        <taxon>Nematoda</taxon>
        <taxon>Chromadorea</taxon>
        <taxon>Rhabditida</taxon>
        <taxon>Rhabditina</taxon>
        <taxon>Rhabditomorpha</taxon>
        <taxon>Strongyloidea</taxon>
        <taxon>Ancylostomatidae</taxon>
        <taxon>Bunostominae</taxon>
        <taxon>Necator</taxon>
    </lineage>
</organism>
<feature type="domain" description="Reverse transcriptase" evidence="1">
    <location>
        <begin position="1213"/>
        <end position="1480"/>
    </location>
</feature>
<gene>
    <name evidence="2" type="primary">Necator_chrX.g22152</name>
    <name evidence="2" type="ORF">RB195_021991</name>
</gene>
<sequence>MRDRPVISIRNYTIYCGDADENKDAFYDELNTLMSKIPSQQVVNIGIDANAKMGLEQQSDMLGKWYYPAEHASDNEESSTPLAHVAGSTVLTPEEQRKRKMRTLKLQLDYVLARNIPQSNIRKSRAVWDVAFDSDHRPVLLNFKVLFHKRDRGVPLQPKIDMAGLKDEEWRTKFRQCVSLHAEVRTRKKLSDADSFTKCIQDTARETLPVLLPRKKFALASAKTKSTYNSVCVARSAGDFNQEKRLRRKLRRQLQQDRDNEWTSRAMEFEKAWEDRNPRKAYTLLKQYSGKMKRCSPVLNTASGVAVGEATLPFWREHFKTLLNRLAPSAPELEHVHRLTYADVKSGGDDGISAEMFKYLPPSGIRDMTRIIRSIWIDGRIPDSWRHAIIIPLHKNHGSPSLEGSQPVDSGDGLPVSAEPGLTHDILVSRTSVRPKACNQVTGRCKGGGLESPPTNKLHMSTPGERKFSQKLMGLEACNLPMGTCDSRGVGGVGVLVNTNIAKNIDSFEQLTTRIGRLRMRRCGPAPALAIFVAYAPTSSYEEEVDAFYMDLEKFYRENHAFYKVIIGDFNTKVGPRRTPEELHIGTHDLQWNDQGERLSEFIMTTKTIHGNSQFQKPSSLRWTWESPGGGYRNEIDHIIVNRRFCLTDVGVVPKFYTGSDHRLLRGRFSFTRRAEKAAKFRERNPRTTINSSTTVGRRPVVKAKLAVAWLLSLGKSLFATPAYSLPQYPAHWALPSQTSDGMATGERRSNLRLLRTSLILDQGDTRTTRHGDCLRLCTYNARTVSTDADLHALLGAAERIKFHVIALQETKCRRSDVRQMNDGTLVIRGEKVPSRNVGGVGFVVHPYVVHLVDSHEILSPRLAILRLRPLRQKPISIINCYSPTSAADDSELDAFYEELEEVVHNEKSFYKFVVGDFNAKLGKATEEEYRIGRFGLGDRNENGNRLAGLLSAARLFHGNSLFMKKDHRRWTWESPNGATRAEIDHILTNRRWCLLDVSVVPSFCSGSDHRLLRAKIRLSHTMEKNICYRQRRRKEVVYDDCVLEDSLSQGDWHIEEDPNVDYEMLLRGLRACAERASKSRTTNLDRISKTTKELLGRRRALRLDPNASHIERQKKILEAAQRRTSLKKCRRDLREYNIPLATFAERRRDSHVFSSPIIPTGDAPPRILPSEVRVAIKSMKPGTAPGPDFISADFLRAGGHPLHVILAAHMTSYLQKERIPDQWKTSRTVLIHKKGDREDLRNYRPICLLSVLYKVFTKIILTRISRTLDEAQPQEQAGFRQGFSCLDHIQTVSRVIEVCREYRLPLVLTFVDYEKAFDSVETNAILSALVDQGVDASYVRTLANCYERCTTRIQLFHRPLTIPIGKGVRQGDTISPKLFTAALQWIMKSLSWEERGIRVDGRFLSNLRFADDIVLFSSSTNEAETMLNELNEAGKRIGLRINRKKTQFMKNAHCEDGGVQLEGSQIVETPSYVYLGRSMNMENDLKEELNRRMRAAWAAFAAVREATDQLTDHDLRAHLFDSTVLPALCYAAETWADTTATSRKLLTTHRALERCLLKFNRRTQHLAGLSSSDLRGMSRLRDPAEYVSKAKHRWAGHIMRRIDDRWTKRTLEWIPRDAKRSGRPPTRWSDVFAARMDQLRAQLDTAQGPRQRHSRSLRTSWMTVARERNEWKRCWGPHVE</sequence>
<comment type="caution">
    <text evidence="2">The sequence shown here is derived from an EMBL/GenBank/DDBJ whole genome shotgun (WGS) entry which is preliminary data.</text>
</comment>
<accession>A0ABR1EDJ1</accession>
<evidence type="ECO:0000313" key="2">
    <source>
        <dbReference type="EMBL" id="KAK6760749.1"/>
    </source>
</evidence>
<dbReference type="InterPro" id="IPR036691">
    <property type="entry name" value="Endo/exonu/phosph_ase_sf"/>
</dbReference>
<name>A0ABR1EDJ1_NECAM</name>
<dbReference type="PANTHER" id="PTHR47027">
    <property type="entry name" value="REVERSE TRANSCRIPTASE DOMAIN-CONTAINING PROTEIN"/>
    <property type="match status" value="1"/>
</dbReference>
<dbReference type="PANTHER" id="PTHR47027:SF20">
    <property type="entry name" value="REVERSE TRANSCRIPTASE-LIKE PROTEIN WITH RNA-DIRECTED DNA POLYMERASE DOMAIN"/>
    <property type="match status" value="1"/>
</dbReference>
<dbReference type="InterPro" id="IPR043128">
    <property type="entry name" value="Rev_trsase/Diguanyl_cyclase"/>
</dbReference>
<dbReference type="CDD" id="cd09076">
    <property type="entry name" value="L1-EN"/>
    <property type="match status" value="1"/>
</dbReference>
<protein>
    <recommendedName>
        <fullName evidence="1">Reverse transcriptase domain-containing protein</fullName>
    </recommendedName>
</protein>
<reference evidence="2 3" key="1">
    <citation type="submission" date="2023-08" db="EMBL/GenBank/DDBJ databases">
        <title>A Necator americanus chromosomal reference genome.</title>
        <authorList>
            <person name="Ilik V."/>
            <person name="Petrzelkova K.J."/>
            <person name="Pardy F."/>
            <person name="Fuh T."/>
            <person name="Niatou-Singa F.S."/>
            <person name="Gouil Q."/>
            <person name="Baker L."/>
            <person name="Ritchie M.E."/>
            <person name="Jex A.R."/>
            <person name="Gazzola D."/>
            <person name="Li H."/>
            <person name="Toshio Fujiwara R."/>
            <person name="Zhan B."/>
            <person name="Aroian R.V."/>
            <person name="Pafco B."/>
            <person name="Schwarz E.M."/>
        </authorList>
    </citation>
    <scope>NUCLEOTIDE SEQUENCE [LARGE SCALE GENOMIC DNA]</scope>
    <source>
        <strain evidence="2 3">Aroian</strain>
        <tissue evidence="2">Whole animal</tissue>
    </source>
</reference>
<evidence type="ECO:0000313" key="3">
    <source>
        <dbReference type="Proteomes" id="UP001303046"/>
    </source>
</evidence>
<keyword evidence="3" id="KW-1185">Reference proteome</keyword>
<dbReference type="PROSITE" id="PS50878">
    <property type="entry name" value="RT_POL"/>
    <property type="match status" value="1"/>
</dbReference>
<dbReference type="InterPro" id="IPR043502">
    <property type="entry name" value="DNA/RNA_pol_sf"/>
</dbReference>